<dbReference type="PRINTS" id="PR01590">
    <property type="entry name" value="HTHFIS"/>
</dbReference>
<dbReference type="EMBL" id="CP067420">
    <property type="protein sequence ID" value="QQP87777.1"/>
    <property type="molecule type" value="Genomic_DNA"/>
</dbReference>
<gene>
    <name evidence="2" type="primary">ppsR</name>
    <name evidence="2" type="ORF">IGS68_16990</name>
</gene>
<dbReference type="Proteomes" id="UP000595197">
    <property type="component" value="Chromosome"/>
</dbReference>
<feature type="domain" description="PAS" evidence="1">
    <location>
        <begin position="151"/>
        <end position="212"/>
    </location>
</feature>
<dbReference type="InterPro" id="IPR009057">
    <property type="entry name" value="Homeodomain-like_sf"/>
</dbReference>
<dbReference type="CDD" id="cd00130">
    <property type="entry name" value="PAS"/>
    <property type="match status" value="2"/>
</dbReference>
<dbReference type="Gene3D" id="1.20.5.430">
    <property type="match status" value="1"/>
</dbReference>
<accession>A0ABX7B0B1</accession>
<evidence type="ECO:0000259" key="1">
    <source>
        <dbReference type="PROSITE" id="PS50112"/>
    </source>
</evidence>
<keyword evidence="3" id="KW-1185">Reference proteome</keyword>
<dbReference type="InterPro" id="IPR002197">
    <property type="entry name" value="HTH_Fis"/>
</dbReference>
<reference evidence="2" key="1">
    <citation type="submission" date="2021-02" db="EMBL/GenBank/DDBJ databases">
        <title>Skermanella TT6 skin isolate.</title>
        <authorList>
            <person name="Lee K."/>
            <person name="Ganzorig M."/>
        </authorList>
    </citation>
    <scope>NUCLEOTIDE SEQUENCE</scope>
    <source>
        <strain evidence="2">TT6</strain>
    </source>
</reference>
<feature type="domain" description="PAS" evidence="1">
    <location>
        <begin position="275"/>
        <end position="310"/>
    </location>
</feature>
<dbReference type="Pfam" id="PF02954">
    <property type="entry name" value="HTH_8"/>
    <property type="match status" value="1"/>
</dbReference>
<dbReference type="InterPro" id="IPR035965">
    <property type="entry name" value="PAS-like_dom_sf"/>
</dbReference>
<dbReference type="InterPro" id="IPR000014">
    <property type="entry name" value="PAS"/>
</dbReference>
<dbReference type="NCBIfam" id="TIGR00229">
    <property type="entry name" value="sensory_box"/>
    <property type="match status" value="2"/>
</dbReference>
<dbReference type="Gene3D" id="3.30.450.20">
    <property type="entry name" value="PAS domain"/>
    <property type="match status" value="3"/>
</dbReference>
<proteinExistence type="predicted"/>
<sequence>MKHFKAPKESFEKLDAEAVAALVASAGDIALVLDVKGVIRDLTYGNDDLPRDWADQWIGRSWLDTVTVESRIKVEAMLRDAQAGATPRWRHVNHPLPRSADIPIQYSVVRIGAEGKMVAIGRDLRPSAALQQRLVEAQQSMERDYARLRHVEMRYRLLFQMTHEAIVIVDAGTYKIIEANPAADALLGHAVGGVAGRTLIEALDPADAPALQLLMAGVRATGRADEGQARTGFGRELQVTCSLFRQDAASLFLVRLIPLTADRAAPSEIQPHQLQVVESMPDGFVVTDDEGRILEANAAFLDLAQLAAEEQARGQSLERWLGRPGVDLGVLMANLRQHGSVRLYATTFHGEYGAGTEIEVSAGTVPGSGQPCFGFAIRDVGRRLATETRKKELPRAVEQLTELVGRVPLKDLVRETTDVIERLCIEAALELTGDNRASAAEILGLSRQSLYVKLRRYGLGDLESGE</sequence>
<evidence type="ECO:0000313" key="3">
    <source>
        <dbReference type="Proteomes" id="UP000595197"/>
    </source>
</evidence>
<protein>
    <submittedName>
        <fullName evidence="2">Transcriptional regulator PpsR</fullName>
    </submittedName>
</protein>
<dbReference type="SUPFAM" id="SSF55785">
    <property type="entry name" value="PYP-like sensor domain (PAS domain)"/>
    <property type="match status" value="2"/>
</dbReference>
<dbReference type="Pfam" id="PF13188">
    <property type="entry name" value="PAS_8"/>
    <property type="match status" value="2"/>
</dbReference>
<evidence type="ECO:0000313" key="2">
    <source>
        <dbReference type="EMBL" id="QQP87777.1"/>
    </source>
</evidence>
<dbReference type="Gene3D" id="1.10.10.60">
    <property type="entry name" value="Homeodomain-like"/>
    <property type="match status" value="1"/>
</dbReference>
<dbReference type="NCBIfam" id="TIGR02040">
    <property type="entry name" value="PpsR-CrtJ"/>
    <property type="match status" value="1"/>
</dbReference>
<dbReference type="RefSeq" id="WP_201071593.1">
    <property type="nucleotide sequence ID" value="NZ_CP067420.1"/>
</dbReference>
<dbReference type="SMART" id="SM00091">
    <property type="entry name" value="PAS"/>
    <property type="match status" value="3"/>
</dbReference>
<organism evidence="2 3">
    <name type="scientific">Skermanella cutis</name>
    <dbReference type="NCBI Taxonomy" id="2775420"/>
    <lineage>
        <taxon>Bacteria</taxon>
        <taxon>Pseudomonadati</taxon>
        <taxon>Pseudomonadota</taxon>
        <taxon>Alphaproteobacteria</taxon>
        <taxon>Rhodospirillales</taxon>
        <taxon>Azospirillaceae</taxon>
        <taxon>Skermanella</taxon>
    </lineage>
</organism>
<name>A0ABX7B0B1_9PROT</name>
<dbReference type="PROSITE" id="PS50112">
    <property type="entry name" value="PAS"/>
    <property type="match status" value="2"/>
</dbReference>
<dbReference type="InterPro" id="IPR011785">
    <property type="entry name" value="Tscrpt_reg_PpsR-CrtJ"/>
</dbReference>
<dbReference type="SUPFAM" id="SSF46689">
    <property type="entry name" value="Homeodomain-like"/>
    <property type="match status" value="1"/>
</dbReference>